<keyword evidence="7" id="KW-1133">Transmembrane helix</keyword>
<feature type="region of interest" description="Disordered" evidence="6">
    <location>
        <begin position="193"/>
        <end position="216"/>
    </location>
</feature>
<feature type="compositionally biased region" description="Low complexity" evidence="6">
    <location>
        <begin position="405"/>
        <end position="416"/>
    </location>
</feature>
<feature type="region of interest" description="Disordered" evidence="6">
    <location>
        <begin position="57"/>
        <end position="98"/>
    </location>
</feature>
<keyword evidence="7" id="KW-0472">Membrane</keyword>
<feature type="region of interest" description="Disordered" evidence="6">
    <location>
        <begin position="12"/>
        <end position="32"/>
    </location>
</feature>
<dbReference type="Pfam" id="PF13837">
    <property type="entry name" value="Myb_DNA-bind_4"/>
    <property type="match status" value="1"/>
</dbReference>
<feature type="region of interest" description="Disordered" evidence="6">
    <location>
        <begin position="634"/>
        <end position="703"/>
    </location>
</feature>
<feature type="compositionally biased region" description="Polar residues" evidence="6">
    <location>
        <begin position="379"/>
        <end position="404"/>
    </location>
</feature>
<feature type="compositionally biased region" description="Polar residues" evidence="6">
    <location>
        <begin position="639"/>
        <end position="650"/>
    </location>
</feature>
<keyword evidence="4" id="KW-0804">Transcription</keyword>
<evidence type="ECO:0000259" key="8">
    <source>
        <dbReference type="Pfam" id="PF13837"/>
    </source>
</evidence>
<evidence type="ECO:0000313" key="9">
    <source>
        <dbReference type="EMBL" id="KAH0923557.1"/>
    </source>
</evidence>
<keyword evidence="10" id="KW-1185">Reference proteome</keyword>
<feature type="region of interest" description="Disordered" evidence="6">
    <location>
        <begin position="373"/>
        <end position="443"/>
    </location>
</feature>
<evidence type="ECO:0000256" key="5">
    <source>
        <dbReference type="ARBA" id="ARBA00023242"/>
    </source>
</evidence>
<comment type="subcellular location">
    <subcellularLocation>
        <location evidence="1">Nucleus</location>
    </subcellularLocation>
</comment>
<proteinExistence type="predicted"/>
<keyword evidence="5" id="KW-0539">Nucleus</keyword>
<accession>A0ABQ8D3E5</accession>
<keyword evidence="3" id="KW-0238">DNA-binding</keyword>
<feature type="compositionally biased region" description="Basic and acidic residues" evidence="6">
    <location>
        <begin position="653"/>
        <end position="670"/>
    </location>
</feature>
<protein>
    <recommendedName>
        <fullName evidence="8">Myb/SANT-like DNA-binding domain-containing protein</fullName>
    </recommendedName>
</protein>
<reference evidence="9 10" key="1">
    <citation type="submission" date="2021-05" db="EMBL/GenBank/DDBJ databases">
        <title>Genome Assembly of Synthetic Allotetraploid Brassica napus Reveals Homoeologous Exchanges between Subgenomes.</title>
        <authorList>
            <person name="Davis J.T."/>
        </authorList>
    </citation>
    <scope>NUCLEOTIDE SEQUENCE [LARGE SCALE GENOMIC DNA]</scope>
    <source>
        <strain evidence="10">cv. Da-Ae</strain>
        <tissue evidence="9">Seedling</tissue>
    </source>
</reference>
<dbReference type="EMBL" id="JAGKQM010000006">
    <property type="protein sequence ID" value="KAH0923557.1"/>
    <property type="molecule type" value="Genomic_DNA"/>
</dbReference>
<evidence type="ECO:0000313" key="10">
    <source>
        <dbReference type="Proteomes" id="UP000824890"/>
    </source>
</evidence>
<comment type="caution">
    <text evidence="9">The sequence shown here is derived from an EMBL/GenBank/DDBJ whole genome shotgun (WGS) entry which is preliminary data.</text>
</comment>
<evidence type="ECO:0000256" key="4">
    <source>
        <dbReference type="ARBA" id="ARBA00023163"/>
    </source>
</evidence>
<evidence type="ECO:0000256" key="1">
    <source>
        <dbReference type="ARBA" id="ARBA00004123"/>
    </source>
</evidence>
<dbReference type="Proteomes" id="UP000824890">
    <property type="component" value="Unassembled WGS sequence"/>
</dbReference>
<feature type="compositionally biased region" description="Polar residues" evidence="6">
    <location>
        <begin position="200"/>
        <end position="211"/>
    </location>
</feature>
<evidence type="ECO:0000256" key="2">
    <source>
        <dbReference type="ARBA" id="ARBA00023015"/>
    </source>
</evidence>
<dbReference type="Gene3D" id="1.10.10.60">
    <property type="entry name" value="Homeodomain-like"/>
    <property type="match status" value="1"/>
</dbReference>
<keyword evidence="2" id="KW-0805">Transcription regulation</keyword>
<dbReference type="InterPro" id="IPR044822">
    <property type="entry name" value="Myb_DNA-bind_4"/>
</dbReference>
<feature type="domain" description="Myb/SANT-like DNA-binding" evidence="8">
    <location>
        <begin position="99"/>
        <end position="166"/>
    </location>
</feature>
<feature type="compositionally biased region" description="Polar residues" evidence="6">
    <location>
        <begin position="417"/>
        <end position="426"/>
    </location>
</feature>
<evidence type="ECO:0000256" key="7">
    <source>
        <dbReference type="SAM" id="Phobius"/>
    </source>
</evidence>
<feature type="compositionally biased region" description="Basic residues" evidence="6">
    <location>
        <begin position="714"/>
        <end position="724"/>
    </location>
</feature>
<sequence length="792" mass="90783">MFDGGVPEQIHRFIASPQPPPPLPPHQPAAERSLPFPVSFASFNTNHQAHMLNLDGPKITHHHHHHHHHHHDIKDSSATSEWMGHTDHDGDNHRHHHHHPWCSDEVLALLRFRSTVENWFPEFTWEHTSRKLAEVGFKRSPQECKEKFEEEERRYFNSNNNTNAHHMSNYNKGNYRLFSEVDEFYHHGHAGGEHVVSSEVGDNQNKTNSSLEGKGNVEETGQDLLEDKTDHQDQGQVDESSMRDKMNSIDNVGKVGNVEDDAKSSSSASLMMIMRDNKKRKRKKKKERFGVLKGFCEGLVRNVIAQQEEMHKKLLEDMVKKEEEKIAREEAWKKQEMERLNKEVEIRAHEQAMASDRNTSIIKFISKFTDHYNHDDGNNKVQSPNPSQDSSSLVLSKPQGSRKCQTSSSLQTLTLQNPSLEPTSPKTLKIKTKNPKPPKGDEQEKWENINKYFRKTKDVNKKRPLDSRTCPYFHQLTALYSQPSTGTTTTVTADTSVEELETRPKENRVGSGDSDIPTAMHVDGASEKSNEQFSGFDLAGIMGHQITMAIIIVTITIIHGVVMKSLALLRKLAEVGFKRSPQECKEKFEEEERRYFIVTQHYAHHMSNYNKGNYRLFSEVDEFYHHGHAGGEHVVSSEVGDNQNKTNISGKGNVEKTGQDLLEDKTDHQDQGQVDESSMRDKMNSIDNVGKVGNVEDDAKSSSSASLMMIMRDNKKRKRKKRRRGLQERKLGRSKRWRGLNKEVEIRAHEQAMASDRTPSIIKFISKFTDHYNHDDGIIRFKVQTLLKTLFS</sequence>
<evidence type="ECO:0000256" key="3">
    <source>
        <dbReference type="ARBA" id="ARBA00023125"/>
    </source>
</evidence>
<organism evidence="9 10">
    <name type="scientific">Brassica napus</name>
    <name type="common">Rape</name>
    <dbReference type="NCBI Taxonomy" id="3708"/>
    <lineage>
        <taxon>Eukaryota</taxon>
        <taxon>Viridiplantae</taxon>
        <taxon>Streptophyta</taxon>
        <taxon>Embryophyta</taxon>
        <taxon>Tracheophyta</taxon>
        <taxon>Spermatophyta</taxon>
        <taxon>Magnoliopsida</taxon>
        <taxon>eudicotyledons</taxon>
        <taxon>Gunneridae</taxon>
        <taxon>Pentapetalae</taxon>
        <taxon>rosids</taxon>
        <taxon>malvids</taxon>
        <taxon>Brassicales</taxon>
        <taxon>Brassicaceae</taxon>
        <taxon>Brassiceae</taxon>
        <taxon>Brassica</taxon>
    </lineage>
</organism>
<feature type="region of interest" description="Disordered" evidence="6">
    <location>
        <begin position="494"/>
        <end position="517"/>
    </location>
</feature>
<keyword evidence="7" id="KW-0812">Transmembrane</keyword>
<feature type="region of interest" description="Disordered" evidence="6">
    <location>
        <begin position="713"/>
        <end position="732"/>
    </location>
</feature>
<feature type="transmembrane region" description="Helical" evidence="7">
    <location>
        <begin position="546"/>
        <end position="569"/>
    </location>
</feature>
<dbReference type="PANTHER" id="PTHR21654">
    <property type="entry name" value="FI21293P1"/>
    <property type="match status" value="1"/>
</dbReference>
<evidence type="ECO:0000256" key="6">
    <source>
        <dbReference type="SAM" id="MobiDB-lite"/>
    </source>
</evidence>
<feature type="compositionally biased region" description="Basic residues" evidence="6">
    <location>
        <begin position="59"/>
        <end position="71"/>
    </location>
</feature>
<feature type="compositionally biased region" description="Pro residues" evidence="6">
    <location>
        <begin position="17"/>
        <end position="27"/>
    </location>
</feature>
<dbReference type="PANTHER" id="PTHR21654:SF61">
    <property type="entry name" value="TRIHELIX TRANSCRIPTION FACTOR GTL2"/>
    <property type="match status" value="1"/>
</dbReference>
<gene>
    <name evidence="9" type="ORF">HID58_023575</name>
</gene>
<name>A0ABQ8D3E5_BRANA</name>